<feature type="coiled-coil region" evidence="1">
    <location>
        <begin position="846"/>
        <end position="873"/>
    </location>
</feature>
<dbReference type="Pfam" id="PF13555">
    <property type="entry name" value="AAA_29"/>
    <property type="match status" value="1"/>
</dbReference>
<dbReference type="Gene3D" id="3.40.50.300">
    <property type="entry name" value="P-loop containing nucleotide triphosphate hydrolases"/>
    <property type="match status" value="2"/>
</dbReference>
<evidence type="ECO:0000313" key="3">
    <source>
        <dbReference type="Proteomes" id="UP000000238"/>
    </source>
</evidence>
<feature type="coiled-coil region" evidence="1">
    <location>
        <begin position="748"/>
        <end position="782"/>
    </location>
</feature>
<dbReference type="AlphaFoldDB" id="Q2S789"/>
<dbReference type="GO" id="GO:0006302">
    <property type="term" value="P:double-strand break repair"/>
    <property type="evidence" value="ECO:0007669"/>
    <property type="project" value="TreeGrafter"/>
</dbReference>
<keyword evidence="3" id="KW-1185">Reference proteome</keyword>
<dbReference type="eggNOG" id="COG4913">
    <property type="taxonomic scope" value="Bacteria"/>
</dbReference>
<feature type="coiled-coil region" evidence="1">
    <location>
        <begin position="315"/>
        <end position="349"/>
    </location>
</feature>
<dbReference type="GO" id="GO:0000731">
    <property type="term" value="P:DNA synthesis involved in DNA repair"/>
    <property type="evidence" value="ECO:0007669"/>
    <property type="project" value="TreeGrafter"/>
</dbReference>
<feature type="coiled-coil region" evidence="1">
    <location>
        <begin position="450"/>
        <end position="518"/>
    </location>
</feature>
<dbReference type="SUPFAM" id="SSF52540">
    <property type="entry name" value="P-loop containing nucleoside triphosphate hydrolases"/>
    <property type="match status" value="1"/>
</dbReference>
<dbReference type="Proteomes" id="UP000000238">
    <property type="component" value="Chromosome"/>
</dbReference>
<dbReference type="PANTHER" id="PTHR32182:SF0">
    <property type="entry name" value="DNA REPLICATION AND REPAIR PROTEIN RECF"/>
    <property type="match status" value="1"/>
</dbReference>
<evidence type="ECO:0000256" key="1">
    <source>
        <dbReference type="SAM" id="Coils"/>
    </source>
</evidence>
<dbReference type="Pfam" id="PF13558">
    <property type="entry name" value="SbcC_Walker_B"/>
    <property type="match status" value="1"/>
</dbReference>
<dbReference type="PANTHER" id="PTHR32182">
    <property type="entry name" value="DNA REPLICATION AND REPAIR PROTEIN RECF"/>
    <property type="match status" value="1"/>
</dbReference>
<sequence length="1209" mass="139107">MFLKKCIYVNWGNIPNSEFDFGPINLLSGGNGSGKTTSADAIQTVMTAAHDYLFTYNPGQDETTQRGRGGKQVRTLSSYVLGCDDGSFARLEPTEGYIAACFHPTMGESAEPFTAIICCRAHIDQAGSQRVARQDDLFFLILPGAEISLSALQGEDASGDKFVMPMDKIVARLRKNFEVEKYDTKKGYLKRLYGILRGKTHEVPEREAMNAARAFSRFMAYKPVKSINDFVANEILEKKDLGEAIRSVSDLLKTIHGMESDASRLKNAIRILSDAMGYGESYIQRWIDLNVWQYVAARHQYLTDQEAYLTAKKQQKSLQDEKVSNQQERDTLEARHDQIEGRLLELTAKRMGHQPLQQKDELEKLIAANGRALHEQAPGLLEQNHRLDAIFQATNNIINLMKNQNILDDAPRLGHKDVWAGALEFSQLKQHGQVDFAALLGRDWVDISPLENHLEQALLIQQKANQWQRQWHDGEISADGVSLRDQVSRALHRRESLNQKLEQQRHQKQAEIESLETRQVTYPYHVKTALEAIRRECPEADPRVLCDYVEIKDPKWQNAIEGYVGGGRFSILVEPEYEARATRILRSLKGSGQARVIQGEKARRDCERMNLDKDSIIHVMEFSHATARYYITASYGNVLRVRSEEELRMTRRGVTANGLGSGSYSMFRCDVADSELVFGQQARERALDAKREELQQIRIEHQRASEQWQELSNLLRAADQIKPLSYADRLKAMLDIHRELREAEDRLAHLDLADFELLEQELEQLKQQDKELKQRIEVLLKREGSLQTELAQKADLCKALSERKDASETKQDEKEESLRSIASLWPNFDSEARLQEADQCAESIRSDQLHLELQDTQSNIESLARQFENKLIEHNQSSNPLDQIAYLPDYDQMHNRAFFSRICEVSREIDKIRNRLKNNILVEKQEKLSQLKLAFNNTFVTHLCHAIYQAINDGKKILEDMNRELEHHRFGADRESFRFDWTWVPEFKEYWDFFKEIIALPNLGEGATLFDAELSKKASQVRDRMMAMLLSDDEQKAMRELERISDYRNYRNYEIYKEPQGKQPIPLSQYGTGSGGQLETPAYIIRSAAITSAFRFNEGDSHLRMVLVDEAFSKMDETRSREVINYLTQTLGLQLVFIMPTSKSGPFMDLISNQFVFTKCPTTRPVGELQTRVLVDRQKCNQEKIAELWANHRKQIRHQFALDFMEEFG</sequence>
<dbReference type="OrthoDB" id="174137at2"/>
<keyword evidence="1" id="KW-0175">Coiled coil</keyword>
<dbReference type="EMBL" id="CP000155">
    <property type="protein sequence ID" value="ABC33485.1"/>
    <property type="molecule type" value="Genomic_DNA"/>
</dbReference>
<dbReference type="KEGG" id="hch:HCH_06867"/>
<name>Q2S789_HAHCH</name>
<protein>
    <submittedName>
        <fullName evidence="2">Uncharacterized protein</fullName>
    </submittedName>
</protein>
<dbReference type="STRING" id="349521.HCH_06867"/>
<dbReference type="RefSeq" id="WP_011400535.1">
    <property type="nucleotide sequence ID" value="NC_007645.1"/>
</dbReference>
<proteinExistence type="predicted"/>
<gene>
    <name evidence="2" type="ordered locus">HCH_06867</name>
</gene>
<dbReference type="HOGENOM" id="CLU_269985_0_0_6"/>
<accession>Q2S789</accession>
<dbReference type="InterPro" id="IPR027417">
    <property type="entry name" value="P-loop_NTPase"/>
</dbReference>
<organism evidence="2 3">
    <name type="scientific">Hahella chejuensis (strain KCTC 2396)</name>
    <dbReference type="NCBI Taxonomy" id="349521"/>
    <lineage>
        <taxon>Bacteria</taxon>
        <taxon>Pseudomonadati</taxon>
        <taxon>Pseudomonadota</taxon>
        <taxon>Gammaproteobacteria</taxon>
        <taxon>Oceanospirillales</taxon>
        <taxon>Hahellaceae</taxon>
        <taxon>Hahella</taxon>
    </lineage>
</organism>
<reference evidence="2 3" key="1">
    <citation type="journal article" date="2005" name="Nucleic Acids Res.">
        <title>Genomic blueprint of Hahella chejuensis, a marine microbe producing an algicidal agent.</title>
        <authorList>
            <person name="Jeong H."/>
            <person name="Yim J.H."/>
            <person name="Lee C."/>
            <person name="Choi S.-H."/>
            <person name="Park Y.K."/>
            <person name="Yoon S.H."/>
            <person name="Hur C.-G."/>
            <person name="Kang H.-Y."/>
            <person name="Kim D."/>
            <person name="Lee H.H."/>
            <person name="Park K.H."/>
            <person name="Park S.-H."/>
            <person name="Park H.-S."/>
            <person name="Lee H.K."/>
            <person name="Oh T.K."/>
            <person name="Kim J.F."/>
        </authorList>
    </citation>
    <scope>NUCLEOTIDE SEQUENCE [LARGE SCALE GENOMIC DNA]</scope>
    <source>
        <strain evidence="2 3">KCTC 2396</strain>
    </source>
</reference>
<evidence type="ECO:0000313" key="2">
    <source>
        <dbReference type="EMBL" id="ABC33485.1"/>
    </source>
</evidence>